<sequence>SKLIPQKTPHIPHQLPFEIPGHSDHLLDQGATLRVFPPIQGMMAQGRGPKTPSIHQEEWAKFENDIFKRAKDHLRCVVCGPSLWKYQGGGGNLDRDGLRKAQVECQKCGKKPTLRAALGLGAVDNPDFIQEWDSTRAQFGVAPDARAGAIGASKPVEPKRTGQKELPRGQKTLYGFVQQPAQLLGTGTGNGESVDGFWGASDTVAICPPTSEYTCRSHRRIQSRGVPHHSSHSFAWIRRRNGMELRRNVGRWWCGSGADFGTSGCNFSTTRRRPDLRQPPPRSPGWWECCP</sequence>
<evidence type="ECO:0000313" key="2">
    <source>
        <dbReference type="Proteomes" id="UP000070544"/>
    </source>
</evidence>
<evidence type="ECO:0000313" key="1">
    <source>
        <dbReference type="EMBL" id="KXS12791.1"/>
    </source>
</evidence>
<reference evidence="1 2" key="1">
    <citation type="journal article" date="2015" name="Genome Biol. Evol.">
        <title>Phylogenomic analyses indicate that early fungi evolved digesting cell walls of algal ancestors of land plants.</title>
        <authorList>
            <person name="Chang Y."/>
            <person name="Wang S."/>
            <person name="Sekimoto S."/>
            <person name="Aerts A.L."/>
            <person name="Choi C."/>
            <person name="Clum A."/>
            <person name="LaButti K.M."/>
            <person name="Lindquist E.A."/>
            <person name="Yee Ngan C."/>
            <person name="Ohm R.A."/>
            <person name="Salamov A.A."/>
            <person name="Grigoriev I.V."/>
            <person name="Spatafora J.W."/>
            <person name="Berbee M.L."/>
        </authorList>
    </citation>
    <scope>NUCLEOTIDE SEQUENCE [LARGE SCALE GENOMIC DNA]</scope>
    <source>
        <strain evidence="1 2">JEL478</strain>
    </source>
</reference>
<protein>
    <submittedName>
        <fullName evidence="1">Uncharacterized protein</fullName>
    </submittedName>
</protein>
<dbReference type="AlphaFoldDB" id="A0A139A7L1"/>
<organism evidence="1 2">
    <name type="scientific">Gonapodya prolifera (strain JEL478)</name>
    <name type="common">Monoblepharis prolifera</name>
    <dbReference type="NCBI Taxonomy" id="1344416"/>
    <lineage>
        <taxon>Eukaryota</taxon>
        <taxon>Fungi</taxon>
        <taxon>Fungi incertae sedis</taxon>
        <taxon>Chytridiomycota</taxon>
        <taxon>Chytridiomycota incertae sedis</taxon>
        <taxon>Monoblepharidomycetes</taxon>
        <taxon>Monoblepharidales</taxon>
        <taxon>Gonapodyaceae</taxon>
        <taxon>Gonapodya</taxon>
    </lineage>
</organism>
<accession>A0A139A7L1</accession>
<keyword evidence="2" id="KW-1185">Reference proteome</keyword>
<dbReference type="Proteomes" id="UP000070544">
    <property type="component" value="Unassembled WGS sequence"/>
</dbReference>
<feature type="non-terminal residue" evidence="1">
    <location>
        <position position="1"/>
    </location>
</feature>
<proteinExistence type="predicted"/>
<name>A0A139A7L1_GONPJ</name>
<dbReference type="EMBL" id="KQ965784">
    <property type="protein sequence ID" value="KXS12791.1"/>
    <property type="molecule type" value="Genomic_DNA"/>
</dbReference>
<gene>
    <name evidence="1" type="ORF">M427DRAFT_501889</name>
</gene>